<comment type="similarity">
    <text evidence="3">Belongs to the [NiFe]/[NiFeSe] hydrogenase small subunit family.</text>
</comment>
<feature type="binding site" evidence="12">
    <location>
        <position position="191"/>
    </location>
    <ligand>
        <name>[4Fe-4S] cluster</name>
        <dbReference type="ChEBI" id="CHEBI:49883"/>
        <label>1</label>
    </ligand>
</feature>
<dbReference type="GO" id="GO:0009375">
    <property type="term" value="C:ferredoxin hydrogenase complex"/>
    <property type="evidence" value="ECO:0007669"/>
    <property type="project" value="InterPro"/>
</dbReference>
<dbReference type="Gene3D" id="4.10.480.10">
    <property type="entry name" value="Cytochrome-c3 hydrogenase, C-terminal domain"/>
    <property type="match status" value="1"/>
</dbReference>
<evidence type="ECO:0000256" key="8">
    <source>
        <dbReference type="ARBA" id="ARBA00022764"/>
    </source>
</evidence>
<gene>
    <name evidence="15" type="ORF">OLX77_11260</name>
</gene>
<dbReference type="GO" id="GO:0016020">
    <property type="term" value="C:membrane"/>
    <property type="evidence" value="ECO:0007669"/>
    <property type="project" value="TreeGrafter"/>
</dbReference>
<evidence type="ECO:0000256" key="2">
    <source>
        <dbReference type="ARBA" id="ARBA00004418"/>
    </source>
</evidence>
<name>A0A9X4MGB7_9BACT</name>
<dbReference type="GO" id="GO:0046872">
    <property type="term" value="F:metal ion binding"/>
    <property type="evidence" value="ECO:0007669"/>
    <property type="project" value="UniProtKB-KW"/>
</dbReference>
<dbReference type="InterPro" id="IPR037024">
    <property type="entry name" value="NiFe_Hase_small_N_sf"/>
</dbReference>
<keyword evidence="12" id="KW-0003">3Fe-4S</keyword>
<dbReference type="SUPFAM" id="SSF56770">
    <property type="entry name" value="HydA/Nqo6-like"/>
    <property type="match status" value="1"/>
</dbReference>
<feature type="domain" description="Cytochrome-c3 hydrogenase C-terminal" evidence="14">
    <location>
        <begin position="224"/>
        <end position="296"/>
    </location>
</feature>
<dbReference type="PIRSF" id="PIRSF000310">
    <property type="entry name" value="NiFe_hyd_ssu"/>
    <property type="match status" value="1"/>
</dbReference>
<evidence type="ECO:0000313" key="15">
    <source>
        <dbReference type="EMBL" id="MDG4476731.1"/>
    </source>
</evidence>
<comment type="caution">
    <text evidence="15">The sequence shown here is derived from an EMBL/GenBank/DDBJ whole genome shotgun (WGS) entry which is preliminary data.</text>
</comment>
<dbReference type="EMBL" id="JAPHEH010000001">
    <property type="protein sequence ID" value="MDG4476731.1"/>
    <property type="molecule type" value="Genomic_DNA"/>
</dbReference>
<dbReference type="Pfam" id="PF01058">
    <property type="entry name" value="Oxidored_q6"/>
    <property type="match status" value="1"/>
</dbReference>
<feature type="binding site" evidence="12">
    <location>
        <position position="229"/>
    </location>
    <ligand>
        <name>[4Fe-4S] cluster</name>
        <dbReference type="ChEBI" id="CHEBI:49883"/>
        <label>2</label>
    </ligand>
</feature>
<keyword evidence="16" id="KW-1185">Reference proteome</keyword>
<evidence type="ECO:0000256" key="9">
    <source>
        <dbReference type="ARBA" id="ARBA00023002"/>
    </source>
</evidence>
<evidence type="ECO:0000259" key="14">
    <source>
        <dbReference type="Pfam" id="PF14720"/>
    </source>
</evidence>
<keyword evidence="6 12" id="KW-0479">Metal-binding</keyword>
<dbReference type="Proteomes" id="UP001154240">
    <property type="component" value="Unassembled WGS sequence"/>
</dbReference>
<keyword evidence="7" id="KW-0732">Signal</keyword>
<keyword evidence="8" id="KW-0574">Periplasm</keyword>
<dbReference type="Gene3D" id="3.40.50.700">
    <property type="entry name" value="NADH:ubiquinone oxidoreductase-like, 20kDa subunit"/>
    <property type="match status" value="1"/>
</dbReference>
<keyword evidence="10 12" id="KW-0408">Iron</keyword>
<sequence>MTITLDRRKFLQRIYQVVLAAGAAPLLSFEELLAAEANPSSVGWSRPDLVWLQGASCSGCSTSFLNVEQITILDFLTYFSRVLYHPNLSSATGTQVPQILNKLAAANKPYILILEGAIPVAMPHACMMAHKPISEWVNLLAAKASACIAVGTCAASGGVAKMAGTLTGAASLDDFLKQRGIKTPTVNLPACPMHPEHLVYTLLHFIKSKGLPDLDDARRPRQFFTHSVHERCPRYPAFQARDFALRIGEEGCLLELGCQGPVTYNDCVASGYNGNTNNCVRAGHPCIGCAGELFPRARLYHTHDDPAPAPGVIVKRS</sequence>
<dbReference type="InterPro" id="IPR006311">
    <property type="entry name" value="TAT_signal"/>
</dbReference>
<feature type="binding site" evidence="12">
    <location>
        <position position="258"/>
    </location>
    <ligand>
        <name>[4Fe-4S] cluster</name>
        <dbReference type="ChEBI" id="CHEBI:49883"/>
        <label>2</label>
    </ligand>
</feature>
<dbReference type="PRINTS" id="PR00614">
    <property type="entry name" value="NIHGNASESMLL"/>
</dbReference>
<evidence type="ECO:0000313" key="16">
    <source>
        <dbReference type="Proteomes" id="UP001154240"/>
    </source>
</evidence>
<dbReference type="GO" id="GO:0008901">
    <property type="term" value="F:ferredoxin hydrogenase activity"/>
    <property type="evidence" value="ECO:0007669"/>
    <property type="project" value="InterPro"/>
</dbReference>
<evidence type="ECO:0000256" key="6">
    <source>
        <dbReference type="ARBA" id="ARBA00022723"/>
    </source>
</evidence>
<feature type="binding site" evidence="12">
    <location>
        <position position="153"/>
    </location>
    <ligand>
        <name>[4Fe-4S] cluster</name>
        <dbReference type="ChEBI" id="CHEBI:49883"/>
        <label>1</label>
    </ligand>
</feature>
<dbReference type="PANTHER" id="PTHR30013:SF5">
    <property type="entry name" value="HYDROGENASE SMALL SUBUNIT"/>
    <property type="match status" value="1"/>
</dbReference>
<accession>A0A9X4MGB7</accession>
<dbReference type="GO" id="GO:0044569">
    <property type="term" value="C:[Ni-Fe] hydrogenase complex"/>
    <property type="evidence" value="ECO:0007669"/>
    <property type="project" value="TreeGrafter"/>
</dbReference>
<dbReference type="GO" id="GO:0009061">
    <property type="term" value="P:anaerobic respiration"/>
    <property type="evidence" value="ECO:0007669"/>
    <property type="project" value="TreeGrafter"/>
</dbReference>
<dbReference type="InterPro" id="IPR006137">
    <property type="entry name" value="NADH_UbQ_OxRdtase-like_20kDa"/>
</dbReference>
<feature type="binding site" evidence="12">
    <location>
        <position position="267"/>
    </location>
    <ligand>
        <name>[3Fe-4S] cluster</name>
        <dbReference type="ChEBI" id="CHEBI:21137"/>
    </ligand>
</feature>
<protein>
    <submittedName>
        <fullName evidence="15">Hydrogenase small subunit</fullName>
    </submittedName>
</protein>
<keyword evidence="9" id="KW-0560">Oxidoreductase</keyword>
<evidence type="ECO:0000256" key="5">
    <source>
        <dbReference type="ARBA" id="ARBA00022485"/>
    </source>
</evidence>
<evidence type="ECO:0000256" key="12">
    <source>
        <dbReference type="PIRSR" id="PIRSR000310-1"/>
    </source>
</evidence>
<dbReference type="GO" id="GO:0042597">
    <property type="term" value="C:periplasmic space"/>
    <property type="evidence" value="ECO:0007669"/>
    <property type="project" value="UniProtKB-SubCell"/>
</dbReference>
<feature type="binding site" evidence="12">
    <location>
        <position position="252"/>
    </location>
    <ligand>
        <name>[4Fe-4S] cluster</name>
        <dbReference type="ChEBI" id="CHEBI:49883"/>
        <label>2</label>
    </ligand>
</feature>
<evidence type="ECO:0000256" key="3">
    <source>
        <dbReference type="ARBA" id="ARBA00006605"/>
    </source>
</evidence>
<keyword evidence="5 12" id="KW-0004">4Fe-4S</keyword>
<evidence type="ECO:0000256" key="10">
    <source>
        <dbReference type="ARBA" id="ARBA00023004"/>
    </source>
</evidence>
<evidence type="ECO:0000256" key="1">
    <source>
        <dbReference type="ARBA" id="ARBA00001966"/>
    </source>
</evidence>
<dbReference type="AlphaFoldDB" id="A0A9X4MGB7"/>
<comment type="subunit">
    <text evidence="4">Heterodimer of a large and a small subunit.</text>
</comment>
<feature type="domain" description="NADH:ubiquinone oxidoreductase-like 20kDa subunit" evidence="13">
    <location>
        <begin position="57"/>
        <end position="204"/>
    </location>
</feature>
<dbReference type="Pfam" id="PF14720">
    <property type="entry name" value="NiFe_hyd_SSU_C"/>
    <property type="match status" value="1"/>
</dbReference>
<comment type="cofactor">
    <cofactor evidence="1">
        <name>[4Fe-4S] cluster</name>
        <dbReference type="ChEBI" id="CHEBI:49883"/>
    </cofactor>
</comment>
<dbReference type="InterPro" id="IPR037148">
    <property type="entry name" value="NiFe-Hase_small_C_sf"/>
</dbReference>
<dbReference type="PANTHER" id="PTHR30013">
    <property type="entry name" value="NIFE / NIFESE HYDROGENASE SMALL SUBUNIT FAMILY MEMBER"/>
    <property type="match status" value="1"/>
</dbReference>
<dbReference type="GO" id="GO:0051539">
    <property type="term" value="F:4 iron, 4 sulfur cluster binding"/>
    <property type="evidence" value="ECO:0007669"/>
    <property type="project" value="UniProtKB-KW"/>
</dbReference>
<feature type="binding site" evidence="12">
    <location>
        <position position="286"/>
    </location>
    <ligand>
        <name>[3Fe-4S] cluster</name>
        <dbReference type="ChEBI" id="CHEBI:21137"/>
    </ligand>
</feature>
<reference evidence="15" key="1">
    <citation type="journal article" date="2022" name="bioRxiv">
        <title>Thiovibrio frasassiensisgen. nov., sp. nov., an autotrophic, elemental sulfur disproportionating bacterium isolated from sulfidic karst sediment, and proposal of Thiovibrionaceae fam. nov.</title>
        <authorList>
            <person name="Aronson H."/>
            <person name="Thomas C."/>
            <person name="Bhattacharyya M."/>
            <person name="Eckstein S."/>
            <person name="Jensen S."/>
            <person name="Barco R."/>
            <person name="Macalady J."/>
            <person name="Amend J."/>
        </authorList>
    </citation>
    <scope>NUCLEOTIDE SEQUENCE</scope>
    <source>
        <strain evidence="15">RS19-109</strain>
    </source>
</reference>
<reference evidence="15" key="2">
    <citation type="submission" date="2022-10" db="EMBL/GenBank/DDBJ databases">
        <authorList>
            <person name="Aronson H.S."/>
        </authorList>
    </citation>
    <scope>NUCLEOTIDE SEQUENCE</scope>
    <source>
        <strain evidence="15">RS19-109</strain>
    </source>
</reference>
<dbReference type="GO" id="GO:0051538">
    <property type="term" value="F:3 iron, 4 sulfur cluster binding"/>
    <property type="evidence" value="ECO:0007669"/>
    <property type="project" value="UniProtKB-KW"/>
</dbReference>
<dbReference type="GO" id="GO:0009055">
    <property type="term" value="F:electron transfer activity"/>
    <property type="evidence" value="ECO:0007669"/>
    <property type="project" value="TreeGrafter"/>
</dbReference>
<evidence type="ECO:0000256" key="11">
    <source>
        <dbReference type="ARBA" id="ARBA00023014"/>
    </source>
</evidence>
<evidence type="ECO:0000256" key="7">
    <source>
        <dbReference type="ARBA" id="ARBA00022729"/>
    </source>
</evidence>
<dbReference type="PROSITE" id="PS51318">
    <property type="entry name" value="TAT"/>
    <property type="match status" value="1"/>
</dbReference>
<proteinExistence type="inferred from homology"/>
<feature type="binding site" evidence="12">
    <location>
        <position position="289"/>
    </location>
    <ligand>
        <name>[3Fe-4S] cluster</name>
        <dbReference type="ChEBI" id="CHEBI:21137"/>
    </ligand>
</feature>
<dbReference type="InterPro" id="IPR027394">
    <property type="entry name" value="Cytochrome-c3_hydrogenase_C"/>
</dbReference>
<organism evidence="15 16">
    <name type="scientific">Thiovibrio frasassiensis</name>
    <dbReference type="NCBI Taxonomy" id="2984131"/>
    <lineage>
        <taxon>Bacteria</taxon>
        <taxon>Pseudomonadati</taxon>
        <taxon>Thermodesulfobacteriota</taxon>
        <taxon>Desulfobulbia</taxon>
        <taxon>Desulfobulbales</taxon>
        <taxon>Thiovibrionaceae</taxon>
        <taxon>Thiovibrio</taxon>
    </lineage>
</organism>
<comment type="subcellular location">
    <subcellularLocation>
        <location evidence="2">Periplasm</location>
    </subcellularLocation>
</comment>
<keyword evidence="11 12" id="KW-0411">Iron-sulfur</keyword>
<dbReference type="NCBIfam" id="TIGR00391">
    <property type="entry name" value="hydA"/>
    <property type="match status" value="1"/>
</dbReference>
<feature type="binding site" evidence="12">
    <location>
        <position position="60"/>
    </location>
    <ligand>
        <name>[4Fe-4S] cluster</name>
        <dbReference type="ChEBI" id="CHEBI:49883"/>
        <label>1</label>
    </ligand>
</feature>
<evidence type="ECO:0000256" key="4">
    <source>
        <dbReference type="ARBA" id="ARBA00011771"/>
    </source>
</evidence>
<evidence type="ECO:0000259" key="13">
    <source>
        <dbReference type="Pfam" id="PF01058"/>
    </source>
</evidence>
<feature type="binding site" evidence="12">
    <location>
        <position position="232"/>
    </location>
    <ligand>
        <name>[4Fe-4S] cluster</name>
        <dbReference type="ChEBI" id="CHEBI:49883"/>
        <label>2</label>
    </ligand>
</feature>
<dbReference type="InterPro" id="IPR001821">
    <property type="entry name" value="NiFe_hydrogenase_ssu"/>
</dbReference>
<feature type="binding site" evidence="12">
    <location>
        <position position="57"/>
    </location>
    <ligand>
        <name>[4Fe-4S] cluster</name>
        <dbReference type="ChEBI" id="CHEBI:49883"/>
        <label>1</label>
    </ligand>
</feature>
<dbReference type="RefSeq" id="WP_307633696.1">
    <property type="nucleotide sequence ID" value="NZ_JAPHEH010000001.1"/>
</dbReference>